<dbReference type="GO" id="GO:0036376">
    <property type="term" value="P:sodium ion export across plasma membrane"/>
    <property type="evidence" value="ECO:0007669"/>
    <property type="project" value="TreeGrafter"/>
</dbReference>
<dbReference type="FunFam" id="1.20.1110.10:FF:000064">
    <property type="entry name" value="Cation transporting ATPase"/>
    <property type="match status" value="1"/>
</dbReference>
<feature type="transmembrane region" description="Helical" evidence="5">
    <location>
        <begin position="387"/>
        <end position="404"/>
    </location>
</feature>
<evidence type="ECO:0000256" key="5">
    <source>
        <dbReference type="SAM" id="Phobius"/>
    </source>
</evidence>
<keyword evidence="3 5" id="KW-1133">Transmembrane helix</keyword>
<accession>A0A0B2UYN0</accession>
<dbReference type="InterPro" id="IPR036412">
    <property type="entry name" value="HAD-like_sf"/>
</dbReference>
<dbReference type="NCBIfam" id="TIGR01494">
    <property type="entry name" value="ATPase_P-type"/>
    <property type="match status" value="1"/>
</dbReference>
<keyword evidence="4 5" id="KW-0472">Membrane</keyword>
<dbReference type="PRINTS" id="PR00120">
    <property type="entry name" value="HATPASE"/>
</dbReference>
<protein>
    <submittedName>
        <fullName evidence="8">Sodium/potassium-transporting ATPase subunit alpha-4</fullName>
    </submittedName>
</protein>
<dbReference type="SUPFAM" id="SSF81665">
    <property type="entry name" value="Calcium ATPase, transmembrane domain M"/>
    <property type="match status" value="1"/>
</dbReference>
<comment type="subcellular location">
    <subcellularLocation>
        <location evidence="1">Membrane</location>
    </subcellularLocation>
</comment>
<evidence type="ECO:0000256" key="1">
    <source>
        <dbReference type="ARBA" id="ARBA00004370"/>
    </source>
</evidence>
<feature type="transmembrane region" description="Helical" evidence="5">
    <location>
        <begin position="349"/>
        <end position="367"/>
    </location>
</feature>
<proteinExistence type="predicted"/>
<evidence type="ECO:0000256" key="3">
    <source>
        <dbReference type="ARBA" id="ARBA00022989"/>
    </source>
</evidence>
<dbReference type="Pfam" id="PF08282">
    <property type="entry name" value="Hydrolase_3"/>
    <property type="match status" value="1"/>
</dbReference>
<dbReference type="GO" id="GO:0005524">
    <property type="term" value="F:ATP binding"/>
    <property type="evidence" value="ECO:0007669"/>
    <property type="project" value="InterPro"/>
</dbReference>
<evidence type="ECO:0000259" key="7">
    <source>
        <dbReference type="Pfam" id="PF00689"/>
    </source>
</evidence>
<dbReference type="GO" id="GO:0005391">
    <property type="term" value="F:P-type sodium:potassium-exchanging transporter activity"/>
    <property type="evidence" value="ECO:0007669"/>
    <property type="project" value="TreeGrafter"/>
</dbReference>
<keyword evidence="9" id="KW-1185">Reference proteome</keyword>
<dbReference type="InterPro" id="IPR023214">
    <property type="entry name" value="HAD_sf"/>
</dbReference>
<dbReference type="InterPro" id="IPR006068">
    <property type="entry name" value="ATPase_P-typ_cation-transptr_C"/>
</dbReference>
<dbReference type="Pfam" id="PF00689">
    <property type="entry name" value="Cation_ATPase_C"/>
    <property type="match status" value="1"/>
</dbReference>
<keyword evidence="6" id="KW-0732">Signal</keyword>
<dbReference type="Proteomes" id="UP000031036">
    <property type="component" value="Unassembled WGS sequence"/>
</dbReference>
<dbReference type="PANTHER" id="PTHR43294:SF5">
    <property type="entry name" value="CATION-TRANSPORTING P-TYPE ATPASE N-TERMINAL DOMAIN-CONTAINING PROTEIN"/>
    <property type="match status" value="1"/>
</dbReference>
<dbReference type="Gene3D" id="1.20.1110.10">
    <property type="entry name" value="Calcium-transporting ATPase, transmembrane domain"/>
    <property type="match status" value="2"/>
</dbReference>
<evidence type="ECO:0000313" key="8">
    <source>
        <dbReference type="EMBL" id="KHN74192.1"/>
    </source>
</evidence>
<dbReference type="GO" id="GO:0016887">
    <property type="term" value="F:ATP hydrolysis activity"/>
    <property type="evidence" value="ECO:0007669"/>
    <property type="project" value="InterPro"/>
</dbReference>
<dbReference type="STRING" id="6265.A0A0B2UYN0"/>
<dbReference type="GO" id="GO:0006883">
    <property type="term" value="P:intracellular sodium ion homeostasis"/>
    <property type="evidence" value="ECO:0007669"/>
    <property type="project" value="TreeGrafter"/>
</dbReference>
<organism evidence="8 9">
    <name type="scientific">Toxocara canis</name>
    <name type="common">Canine roundworm</name>
    <dbReference type="NCBI Taxonomy" id="6265"/>
    <lineage>
        <taxon>Eukaryota</taxon>
        <taxon>Metazoa</taxon>
        <taxon>Ecdysozoa</taxon>
        <taxon>Nematoda</taxon>
        <taxon>Chromadorea</taxon>
        <taxon>Rhabditida</taxon>
        <taxon>Spirurina</taxon>
        <taxon>Ascaridomorpha</taxon>
        <taxon>Ascaridoidea</taxon>
        <taxon>Toxocaridae</taxon>
        <taxon>Toxocara</taxon>
    </lineage>
</organism>
<name>A0A0B2UYN0_TOXCA</name>
<evidence type="ECO:0000256" key="2">
    <source>
        <dbReference type="ARBA" id="ARBA00022692"/>
    </source>
</evidence>
<dbReference type="Gene3D" id="3.40.50.1000">
    <property type="entry name" value="HAD superfamily/HAD-like"/>
    <property type="match status" value="2"/>
</dbReference>
<sequence length="423" mass="47084">MMLLLSQTLMSDIAIVSGSDIAKQAADIILTDDNFASIVKGIEEGRLLFDNLRLSIAYTLAHLWPEIFPVVLQFTLGMPLGLSPLQHSHSAFRTTPEQKLQIVEECKRRGETVAVTGGGVNDAPALANANVGIAMGVNGSDIAKQAADIILTDDNFASIVKGIEEGRLLFDNLRLSIAYTLAHLWPEIFPVVLQFTLGMPLGLSPLQILSVDLASELPPAISLAYETPETDIMNTRPRRRSARLVSRSLLVYSYIFAGTMITAGCIMAYLSVYWNHGIALEDLLFSAEHHWRNGAENFTTATGIVFSEREQLYIKGQAAAAWQITLVLAQVFHLYMCTTRRVSFFRHGITNLVSVFAVIIELLLLNLFVYTPAVQYIMETHTPPSEVWMYGPIVGAALMIYNETRKFCIRRWPKNPLVRIIKW</sequence>
<feature type="chain" id="PRO_5002077756" evidence="6">
    <location>
        <begin position="19"/>
        <end position="423"/>
    </location>
</feature>
<dbReference type="PANTHER" id="PTHR43294">
    <property type="entry name" value="SODIUM/POTASSIUM-TRANSPORTING ATPASE SUBUNIT ALPHA"/>
    <property type="match status" value="1"/>
</dbReference>
<dbReference type="OMA" id="YIMETHT"/>
<evidence type="ECO:0000256" key="6">
    <source>
        <dbReference type="SAM" id="SignalP"/>
    </source>
</evidence>
<feature type="signal peptide" evidence="6">
    <location>
        <begin position="1"/>
        <end position="18"/>
    </location>
</feature>
<comment type="caution">
    <text evidence="8">The sequence shown here is derived from an EMBL/GenBank/DDBJ whole genome shotgun (WGS) entry which is preliminary data.</text>
</comment>
<dbReference type="InterPro" id="IPR001757">
    <property type="entry name" value="P_typ_ATPase"/>
</dbReference>
<dbReference type="InterPro" id="IPR023298">
    <property type="entry name" value="ATPase_P-typ_TM_dom_sf"/>
</dbReference>
<dbReference type="GO" id="GO:0030007">
    <property type="term" value="P:intracellular potassium ion homeostasis"/>
    <property type="evidence" value="ECO:0007669"/>
    <property type="project" value="TreeGrafter"/>
</dbReference>
<dbReference type="EMBL" id="JPKZ01002960">
    <property type="protein sequence ID" value="KHN74192.1"/>
    <property type="molecule type" value="Genomic_DNA"/>
</dbReference>
<feature type="domain" description="Cation-transporting P-type ATPase C-terminal" evidence="7">
    <location>
        <begin position="200"/>
        <end position="407"/>
    </location>
</feature>
<gene>
    <name evidence="8" type="primary">Atp1a4</name>
    <name evidence="8" type="ORF">Tcan_03115</name>
</gene>
<feature type="transmembrane region" description="Helical" evidence="5">
    <location>
        <begin position="319"/>
        <end position="337"/>
    </location>
</feature>
<evidence type="ECO:0000256" key="4">
    <source>
        <dbReference type="ARBA" id="ARBA00023136"/>
    </source>
</evidence>
<reference evidence="8 9" key="1">
    <citation type="submission" date="2014-11" db="EMBL/GenBank/DDBJ databases">
        <title>Genetic blueprint of the zoonotic pathogen Toxocara canis.</title>
        <authorList>
            <person name="Zhu X.-Q."/>
            <person name="Korhonen P.K."/>
            <person name="Cai H."/>
            <person name="Young N.D."/>
            <person name="Nejsum P."/>
            <person name="von Samson-Himmelstjerna G."/>
            <person name="Boag P.R."/>
            <person name="Tan P."/>
            <person name="Li Q."/>
            <person name="Min J."/>
            <person name="Yang Y."/>
            <person name="Wang X."/>
            <person name="Fang X."/>
            <person name="Hall R.S."/>
            <person name="Hofmann A."/>
            <person name="Sternberg P.W."/>
            <person name="Jex A.R."/>
            <person name="Gasser R.B."/>
        </authorList>
    </citation>
    <scope>NUCLEOTIDE SEQUENCE [LARGE SCALE GENOMIC DNA]</scope>
    <source>
        <strain evidence="8">PN_DK_2014</strain>
    </source>
</reference>
<dbReference type="PRINTS" id="PR00119">
    <property type="entry name" value="CATATPASE"/>
</dbReference>
<keyword evidence="2 5" id="KW-0812">Transmembrane</keyword>
<dbReference type="GO" id="GO:1990573">
    <property type="term" value="P:potassium ion import across plasma membrane"/>
    <property type="evidence" value="ECO:0007669"/>
    <property type="project" value="TreeGrafter"/>
</dbReference>
<evidence type="ECO:0000313" key="9">
    <source>
        <dbReference type="Proteomes" id="UP000031036"/>
    </source>
</evidence>
<dbReference type="SUPFAM" id="SSF56784">
    <property type="entry name" value="HAD-like"/>
    <property type="match status" value="2"/>
</dbReference>
<dbReference type="AlphaFoldDB" id="A0A0B2UYN0"/>
<feature type="transmembrane region" description="Helical" evidence="5">
    <location>
        <begin position="249"/>
        <end position="274"/>
    </location>
</feature>
<dbReference type="GO" id="GO:0005886">
    <property type="term" value="C:plasma membrane"/>
    <property type="evidence" value="ECO:0007669"/>
    <property type="project" value="TreeGrafter"/>
</dbReference>
<dbReference type="GO" id="GO:1902600">
    <property type="term" value="P:proton transmembrane transport"/>
    <property type="evidence" value="ECO:0007669"/>
    <property type="project" value="TreeGrafter"/>
</dbReference>
<dbReference type="InterPro" id="IPR050510">
    <property type="entry name" value="Cation_transp_ATPase_P-type"/>
</dbReference>
<dbReference type="OrthoDB" id="3352408at2759"/>